<evidence type="ECO:0000313" key="4">
    <source>
        <dbReference type="Proteomes" id="UP001596392"/>
    </source>
</evidence>
<feature type="signal peptide" evidence="2">
    <location>
        <begin position="1"/>
        <end position="28"/>
    </location>
</feature>
<reference evidence="4" key="1">
    <citation type="journal article" date="2019" name="Int. J. Syst. Evol. Microbiol.">
        <title>The Global Catalogue of Microorganisms (GCM) 10K type strain sequencing project: providing services to taxonomists for standard genome sequencing and annotation.</title>
        <authorList>
            <consortium name="The Broad Institute Genomics Platform"/>
            <consortium name="The Broad Institute Genome Sequencing Center for Infectious Disease"/>
            <person name="Wu L."/>
            <person name="Ma J."/>
        </authorList>
    </citation>
    <scope>NUCLEOTIDE SEQUENCE [LARGE SCALE GENOMIC DNA]</scope>
    <source>
        <strain evidence="4">CGMCC 1.9106</strain>
    </source>
</reference>
<protein>
    <recommendedName>
        <fullName evidence="5">Tissue inhibitor of metalloproteinase</fullName>
    </recommendedName>
</protein>
<dbReference type="EMBL" id="JBHTAC010000041">
    <property type="protein sequence ID" value="MFC7246571.1"/>
    <property type="molecule type" value="Genomic_DNA"/>
</dbReference>
<evidence type="ECO:0000256" key="1">
    <source>
        <dbReference type="SAM" id="Phobius"/>
    </source>
</evidence>
<keyword evidence="2" id="KW-0732">Signal</keyword>
<dbReference type="Proteomes" id="UP001596392">
    <property type="component" value="Unassembled WGS sequence"/>
</dbReference>
<sequence>MKLRAALLLALATIGLVVVISPAQPAWACSCAYSDGPEQDAHAQRIVLGTVAQVTNESIRLVVDSVEKGDVAIGETLGLRVSRSEASCGYQFEAGHRYRVNVYNGATGLCTGVAPAPPAVSAPPSAEPAAVSPVVAEPAADRTSPSWWPVAGAMLVVLAAAIGIAALRRRRAAAR</sequence>
<evidence type="ECO:0000313" key="3">
    <source>
        <dbReference type="EMBL" id="MFC7246571.1"/>
    </source>
</evidence>
<dbReference type="PROSITE" id="PS51257">
    <property type="entry name" value="PROKAR_LIPOPROTEIN"/>
    <property type="match status" value="1"/>
</dbReference>
<keyword evidence="1" id="KW-1133">Transmembrane helix</keyword>
<comment type="caution">
    <text evidence="3">The sequence shown here is derived from an EMBL/GenBank/DDBJ whole genome shotgun (WGS) entry which is preliminary data.</text>
</comment>
<proteinExistence type="predicted"/>
<evidence type="ECO:0000256" key="2">
    <source>
        <dbReference type="SAM" id="SignalP"/>
    </source>
</evidence>
<feature type="transmembrane region" description="Helical" evidence="1">
    <location>
        <begin position="147"/>
        <end position="167"/>
    </location>
</feature>
<keyword evidence="4" id="KW-1185">Reference proteome</keyword>
<organism evidence="3 4">
    <name type="scientific">Catellatospora aurea</name>
    <dbReference type="NCBI Taxonomy" id="1337874"/>
    <lineage>
        <taxon>Bacteria</taxon>
        <taxon>Bacillati</taxon>
        <taxon>Actinomycetota</taxon>
        <taxon>Actinomycetes</taxon>
        <taxon>Micromonosporales</taxon>
        <taxon>Micromonosporaceae</taxon>
        <taxon>Catellatospora</taxon>
    </lineage>
</organism>
<gene>
    <name evidence="3" type="ORF">ACFQO7_29175</name>
</gene>
<keyword evidence="1" id="KW-0472">Membrane</keyword>
<dbReference type="RefSeq" id="WP_376809368.1">
    <property type="nucleotide sequence ID" value="NZ_JBHTAC010000041.1"/>
</dbReference>
<feature type="chain" id="PRO_5046793084" description="Tissue inhibitor of metalloproteinase" evidence="2">
    <location>
        <begin position="29"/>
        <end position="175"/>
    </location>
</feature>
<name>A0ABW2H2S8_9ACTN</name>
<keyword evidence="1" id="KW-0812">Transmembrane</keyword>
<accession>A0ABW2H2S8</accession>
<evidence type="ECO:0008006" key="5">
    <source>
        <dbReference type="Google" id="ProtNLM"/>
    </source>
</evidence>